<feature type="compositionally biased region" description="Pro residues" evidence="23">
    <location>
        <begin position="526"/>
        <end position="584"/>
    </location>
</feature>
<keyword evidence="15" id="KW-0539">Nucleus</keyword>
<evidence type="ECO:0000256" key="18">
    <source>
        <dbReference type="ARBA" id="ARBA00075476"/>
    </source>
</evidence>
<evidence type="ECO:0000313" key="25">
    <source>
        <dbReference type="EnsemblMetazoa" id="XP_030829714"/>
    </source>
</evidence>
<feature type="compositionally biased region" description="Pro residues" evidence="23">
    <location>
        <begin position="453"/>
        <end position="479"/>
    </location>
</feature>
<evidence type="ECO:0000256" key="2">
    <source>
        <dbReference type="ARBA" id="ARBA00010382"/>
    </source>
</evidence>
<feature type="compositionally biased region" description="Pro residues" evidence="23">
    <location>
        <begin position="626"/>
        <end position="665"/>
    </location>
</feature>
<dbReference type="InterPro" id="IPR004087">
    <property type="entry name" value="KH_dom"/>
</dbReference>
<dbReference type="FunFam" id="3.30.1370.10:FF:000016">
    <property type="entry name" value="Putative splicing factor 1"/>
    <property type="match status" value="1"/>
</dbReference>
<evidence type="ECO:0000256" key="7">
    <source>
        <dbReference type="ARBA" id="ARBA00022728"/>
    </source>
</evidence>
<feature type="compositionally biased region" description="Low complexity" evidence="23">
    <location>
        <begin position="671"/>
        <end position="715"/>
    </location>
</feature>
<feature type="region of interest" description="Disordered" evidence="23">
    <location>
        <begin position="159"/>
        <end position="179"/>
    </location>
</feature>
<dbReference type="GO" id="GO:0005681">
    <property type="term" value="C:spliceosomal complex"/>
    <property type="evidence" value="ECO:0007669"/>
    <property type="project" value="UniProtKB-KW"/>
</dbReference>
<evidence type="ECO:0000256" key="20">
    <source>
        <dbReference type="ARBA" id="ARBA00082911"/>
    </source>
</evidence>
<feature type="domain" description="CCHC-type" evidence="24">
    <location>
        <begin position="377"/>
        <end position="392"/>
    </location>
</feature>
<evidence type="ECO:0000256" key="4">
    <source>
        <dbReference type="ARBA" id="ARBA00022553"/>
    </source>
</evidence>
<keyword evidence="11" id="KW-0007">Acetylation</keyword>
<dbReference type="GO" id="GO:0005654">
    <property type="term" value="C:nucleoplasm"/>
    <property type="evidence" value="ECO:0007669"/>
    <property type="project" value="UniProtKB-ARBA"/>
</dbReference>
<dbReference type="SUPFAM" id="SSF54791">
    <property type="entry name" value="Eukaryotic type KH-domain (KH-domain type I)"/>
    <property type="match status" value="1"/>
</dbReference>
<dbReference type="FunFam" id="4.10.60.10:FF:000031">
    <property type="entry name" value="splicing factor 1"/>
    <property type="match status" value="1"/>
</dbReference>
<dbReference type="GO" id="GO:0080090">
    <property type="term" value="P:regulation of primary metabolic process"/>
    <property type="evidence" value="ECO:0007669"/>
    <property type="project" value="UniProtKB-ARBA"/>
</dbReference>
<dbReference type="Pfam" id="PF00098">
    <property type="entry name" value="zf-CCHC"/>
    <property type="match status" value="1"/>
</dbReference>
<feature type="region of interest" description="Disordered" evidence="23">
    <location>
        <begin position="424"/>
        <end position="816"/>
    </location>
</feature>
<keyword evidence="9" id="KW-0862">Zinc</keyword>
<dbReference type="SMART" id="SM00322">
    <property type="entry name" value="KH"/>
    <property type="match status" value="1"/>
</dbReference>
<feature type="compositionally biased region" description="Basic and acidic residues" evidence="23">
    <location>
        <begin position="272"/>
        <end position="283"/>
    </location>
</feature>
<comment type="similarity">
    <text evidence="2">Belongs to the BBP/SF1 family.</text>
</comment>
<evidence type="ECO:0000313" key="26">
    <source>
        <dbReference type="Proteomes" id="UP000007110"/>
    </source>
</evidence>
<dbReference type="InterPro" id="IPR045071">
    <property type="entry name" value="BBP-like"/>
</dbReference>
<dbReference type="GO" id="GO:0008270">
    <property type="term" value="F:zinc ion binding"/>
    <property type="evidence" value="ECO:0007669"/>
    <property type="project" value="UniProtKB-KW"/>
</dbReference>
<dbReference type="PROSITE" id="PS50158">
    <property type="entry name" value="ZF_CCHC"/>
    <property type="match status" value="1"/>
</dbReference>
<feature type="region of interest" description="Disordered" evidence="23">
    <location>
        <begin position="96"/>
        <end position="123"/>
    </location>
</feature>
<dbReference type="SUPFAM" id="SSF57756">
    <property type="entry name" value="Retrovirus zinc finger-like domains"/>
    <property type="match status" value="1"/>
</dbReference>
<keyword evidence="10" id="KW-0694">RNA-binding</keyword>
<keyword evidence="8 22" id="KW-0863">Zinc-finger</keyword>
<dbReference type="InterPro" id="IPR036612">
    <property type="entry name" value="KH_dom_type_1_sf"/>
</dbReference>
<reference evidence="25" key="2">
    <citation type="submission" date="2021-01" db="UniProtKB">
        <authorList>
            <consortium name="EnsemblMetazoa"/>
        </authorList>
    </citation>
    <scope>IDENTIFICATION</scope>
</reference>
<feature type="compositionally biased region" description="Pro residues" evidence="23">
    <location>
        <begin position="754"/>
        <end position="771"/>
    </location>
</feature>
<dbReference type="Proteomes" id="UP000007110">
    <property type="component" value="Unassembled WGS sequence"/>
</dbReference>
<evidence type="ECO:0000256" key="16">
    <source>
        <dbReference type="ARBA" id="ARBA00055181"/>
    </source>
</evidence>
<accession>A0A7M7STD1</accession>
<evidence type="ECO:0000256" key="9">
    <source>
        <dbReference type="ARBA" id="ARBA00022833"/>
    </source>
</evidence>
<dbReference type="EnsemblMetazoa" id="XM_030973854">
    <property type="protein sequence ID" value="XP_030829714"/>
    <property type="gene ID" value="LOC754661"/>
</dbReference>
<evidence type="ECO:0000256" key="10">
    <source>
        <dbReference type="ARBA" id="ARBA00022884"/>
    </source>
</evidence>
<protein>
    <recommendedName>
        <fullName evidence="17">Splicing factor 1</fullName>
    </recommendedName>
    <alternativeName>
        <fullName evidence="21">Mammalian branch point-binding protein</fullName>
    </alternativeName>
    <alternativeName>
        <fullName evidence="20">Transcription factor ZFM1</fullName>
    </alternativeName>
    <alternativeName>
        <fullName evidence="19">Zinc finger gene in MEN1 locus</fullName>
    </alternativeName>
    <alternativeName>
        <fullName evidence="18">Zinc finger protein 162</fullName>
    </alternativeName>
</protein>
<keyword evidence="5" id="KW-0507">mRNA processing</keyword>
<evidence type="ECO:0000256" key="11">
    <source>
        <dbReference type="ARBA" id="ARBA00022990"/>
    </source>
</evidence>
<evidence type="ECO:0000259" key="24">
    <source>
        <dbReference type="PROSITE" id="PS50158"/>
    </source>
</evidence>
<feature type="region of interest" description="Disordered" evidence="23">
    <location>
        <begin position="56"/>
        <end position="75"/>
    </location>
</feature>
<keyword evidence="7" id="KW-0747">Spliceosome</keyword>
<feature type="compositionally biased region" description="Pro residues" evidence="23">
    <location>
        <begin position="797"/>
        <end position="816"/>
    </location>
</feature>
<evidence type="ECO:0000256" key="1">
    <source>
        <dbReference type="ARBA" id="ARBA00004123"/>
    </source>
</evidence>
<dbReference type="InterPro" id="IPR055256">
    <property type="entry name" value="KH_1_KHDC4/BBP-like"/>
</dbReference>
<dbReference type="GO" id="GO:0006397">
    <property type="term" value="P:mRNA processing"/>
    <property type="evidence" value="ECO:0007669"/>
    <property type="project" value="UniProtKB-KW"/>
</dbReference>
<feature type="compositionally biased region" description="Polar residues" evidence="23">
    <location>
        <begin position="501"/>
        <end position="522"/>
    </location>
</feature>
<keyword evidence="6" id="KW-0479">Metal-binding</keyword>
<dbReference type="SMART" id="SM00343">
    <property type="entry name" value="ZnF_C2HC"/>
    <property type="match status" value="2"/>
</dbReference>
<keyword evidence="13" id="KW-0804">Transcription</keyword>
<evidence type="ECO:0000256" key="22">
    <source>
        <dbReference type="PROSITE-ProRule" id="PRU00047"/>
    </source>
</evidence>
<name>A0A7M7STD1_STRPU</name>
<evidence type="ECO:0000256" key="15">
    <source>
        <dbReference type="ARBA" id="ARBA00023242"/>
    </source>
</evidence>
<dbReference type="GO" id="GO:0003723">
    <property type="term" value="F:RNA binding"/>
    <property type="evidence" value="ECO:0007669"/>
    <property type="project" value="UniProtKB-KW"/>
</dbReference>
<dbReference type="Pfam" id="PF22675">
    <property type="entry name" value="KH-I_KHDC4-BBP"/>
    <property type="match status" value="1"/>
</dbReference>
<evidence type="ECO:0000256" key="19">
    <source>
        <dbReference type="ARBA" id="ARBA00075641"/>
    </source>
</evidence>
<dbReference type="GO" id="GO:0008380">
    <property type="term" value="P:RNA splicing"/>
    <property type="evidence" value="ECO:0007669"/>
    <property type="project" value="UniProtKB-KW"/>
</dbReference>
<feature type="compositionally biased region" description="Low complexity" evidence="23">
    <location>
        <begin position="737"/>
        <end position="753"/>
    </location>
</feature>
<dbReference type="GeneID" id="754661"/>
<proteinExistence type="inferred from homology"/>
<evidence type="ECO:0000256" key="6">
    <source>
        <dbReference type="ARBA" id="ARBA00022723"/>
    </source>
</evidence>
<dbReference type="InterPro" id="IPR032570">
    <property type="entry name" value="SF1-HH"/>
</dbReference>
<comment type="subcellular location">
    <subcellularLocation>
        <location evidence="1">Nucleus</location>
    </subcellularLocation>
</comment>
<dbReference type="CTD" id="7536"/>
<keyword evidence="3" id="KW-0678">Repressor</keyword>
<feature type="compositionally biased region" description="Low complexity" evidence="23">
    <location>
        <begin position="59"/>
        <end position="74"/>
    </location>
</feature>
<evidence type="ECO:0000256" key="14">
    <source>
        <dbReference type="ARBA" id="ARBA00023187"/>
    </source>
</evidence>
<dbReference type="RefSeq" id="XP_030829714.1">
    <property type="nucleotide sequence ID" value="XM_030973854.1"/>
</dbReference>
<evidence type="ECO:0000256" key="5">
    <source>
        <dbReference type="ARBA" id="ARBA00022664"/>
    </source>
</evidence>
<evidence type="ECO:0000256" key="8">
    <source>
        <dbReference type="ARBA" id="ARBA00022771"/>
    </source>
</evidence>
<dbReference type="CDD" id="cd22382">
    <property type="entry name" value="KH-I_SF1"/>
    <property type="match status" value="1"/>
</dbReference>
<feature type="compositionally biased region" description="Basic and acidic residues" evidence="23">
    <location>
        <begin position="166"/>
        <end position="179"/>
    </location>
</feature>
<dbReference type="Gene3D" id="3.30.1370.10">
    <property type="entry name" value="K Homology domain, type 1"/>
    <property type="match status" value="1"/>
</dbReference>
<dbReference type="InterPro" id="IPR001878">
    <property type="entry name" value="Znf_CCHC"/>
</dbReference>
<evidence type="ECO:0000256" key="23">
    <source>
        <dbReference type="SAM" id="MobiDB-lite"/>
    </source>
</evidence>
<dbReference type="PANTHER" id="PTHR11208:SF45">
    <property type="entry name" value="SPLICING FACTOR 1"/>
    <property type="match status" value="1"/>
</dbReference>
<dbReference type="InterPro" id="IPR047086">
    <property type="entry name" value="SF1-HH_sf"/>
</dbReference>
<dbReference type="AlphaFoldDB" id="A0A7M7STD1"/>
<reference evidence="26" key="1">
    <citation type="submission" date="2015-02" db="EMBL/GenBank/DDBJ databases">
        <title>Genome sequencing for Strongylocentrotus purpuratus.</title>
        <authorList>
            <person name="Murali S."/>
            <person name="Liu Y."/>
            <person name="Vee V."/>
            <person name="English A."/>
            <person name="Wang M."/>
            <person name="Skinner E."/>
            <person name="Han Y."/>
            <person name="Muzny D.M."/>
            <person name="Worley K.C."/>
            <person name="Gibbs R.A."/>
        </authorList>
    </citation>
    <scope>NUCLEOTIDE SEQUENCE</scope>
</reference>
<dbReference type="Gene3D" id="6.10.140.1790">
    <property type="match status" value="1"/>
</dbReference>
<dbReference type="InterPro" id="IPR036875">
    <property type="entry name" value="Znf_CCHC_sf"/>
</dbReference>
<evidence type="ECO:0000256" key="13">
    <source>
        <dbReference type="ARBA" id="ARBA00023163"/>
    </source>
</evidence>
<sequence length="816" mass="85501">MAGTGANSVPLGALHPCLRGGARVGVKSSGNDSMLNAAREAAARVTANILKRDHGGMTARPQQAQAPPGPVTAAHHPLPGQRQTIEPLMQTSTSWPMQQQQQQAVDSKRRKRSRWGGEDAKAAPGVATVIPSGLSKEQETQVLLHLQIEELSRKLRTGELGVPPNVEDRSPSPEPIYNHEGKRLNTREYRMRKKLEEDRHKMIQDAITMNPEYKPPADYKPPVQRVSDRVMIPQDQHPDINFVGLLIGPRGNTLKKLEKDTTTKIMIRGKGSVKEGKVGRKDGQPLPGEDEPLHALVTANNAESVKKAVIQIQEIIKQGIETPEGQNDLRRMQLRELARLNGTLRDEDMLRCSNCGSTEHRTWQCTEKQNVTNNILCSLCGSAGHIAADCREKATGDRGPMSQPIVNSADKAKMDSEYLSLMAELGEGPLPGGGGGGPPKGSLGGHGGGGGGGPPPRHSAPPMSSAPPPNRPFMMPPGGPGGQGNNFDHPPPLMGQHLNVPWNNRNQNKPQSLLNSGHSQQRPPLGQGPPPPLPHQGGPPPPSNNGPPPPHHNQPPFMGGPPRPPRMNRPPPVGPPGGMPPNMMPPHMGQGPPGPPQSGGFNPMMPPPPRGGGQLPPWAYHGGPPASGPPNPPAPAPAPVPPPSLLVAPPPPPPSSEPPPQPPTSAPWQISSSTTTSETTTSTTKPAPAVPWQQLAAAAAAANAPPASSASSTSPALPPWLQAYTAAAAAAGGGGASSSTAGGQPTPPHWAQAMPPPPPQPVPPPSMPGMPPMGVSRPHMQPPMPPMPYQQGGMPDVAPPPPPHLNAPPPPPPPSS</sequence>
<keyword evidence="14" id="KW-0508">mRNA splicing</keyword>
<keyword evidence="4" id="KW-0597">Phosphoprotein</keyword>
<keyword evidence="12" id="KW-0805">Transcription regulation</keyword>
<organism evidence="25 26">
    <name type="scientific">Strongylocentrotus purpuratus</name>
    <name type="common">Purple sea urchin</name>
    <dbReference type="NCBI Taxonomy" id="7668"/>
    <lineage>
        <taxon>Eukaryota</taxon>
        <taxon>Metazoa</taxon>
        <taxon>Echinodermata</taxon>
        <taxon>Eleutherozoa</taxon>
        <taxon>Echinozoa</taxon>
        <taxon>Echinoidea</taxon>
        <taxon>Euechinoidea</taxon>
        <taxon>Echinacea</taxon>
        <taxon>Camarodonta</taxon>
        <taxon>Echinidea</taxon>
        <taxon>Strongylocentrotidae</taxon>
        <taxon>Strongylocentrotus</taxon>
    </lineage>
</organism>
<keyword evidence="26" id="KW-1185">Reference proteome</keyword>
<evidence type="ECO:0000256" key="3">
    <source>
        <dbReference type="ARBA" id="ARBA00022491"/>
    </source>
</evidence>
<feature type="region of interest" description="Disordered" evidence="23">
    <location>
        <begin position="272"/>
        <end position="291"/>
    </location>
</feature>
<feature type="compositionally biased region" description="Gly residues" evidence="23">
    <location>
        <begin position="429"/>
        <end position="452"/>
    </location>
</feature>
<evidence type="ECO:0000256" key="17">
    <source>
        <dbReference type="ARBA" id="ARBA00074240"/>
    </source>
</evidence>
<evidence type="ECO:0000256" key="21">
    <source>
        <dbReference type="ARBA" id="ARBA00083224"/>
    </source>
</evidence>
<dbReference type="PANTHER" id="PTHR11208">
    <property type="entry name" value="RNA-BINDING PROTEIN RELATED"/>
    <property type="match status" value="1"/>
</dbReference>
<dbReference type="Gene3D" id="4.10.60.10">
    <property type="entry name" value="Zinc finger, CCHC-type"/>
    <property type="match status" value="1"/>
</dbReference>
<comment type="function">
    <text evidence="16">Necessary for the ATP-dependent first step of spliceosome assembly. Binds to the intron branch point sequence (BPS) 5'-UACUAAC-3' of the pre-mRNA. May act as transcription repressor.</text>
</comment>
<dbReference type="Pfam" id="PF16275">
    <property type="entry name" value="SF1-HH"/>
    <property type="match status" value="1"/>
</dbReference>
<evidence type="ECO:0000256" key="12">
    <source>
        <dbReference type="ARBA" id="ARBA00023015"/>
    </source>
</evidence>